<protein>
    <submittedName>
        <fullName evidence="1">Uncharacterized protein</fullName>
    </submittedName>
</protein>
<dbReference type="EMBL" id="BPQQ01000016">
    <property type="protein sequence ID" value="GJD99616.1"/>
    <property type="molecule type" value="Genomic_DNA"/>
</dbReference>
<comment type="caution">
    <text evidence="1">The sequence shown here is derived from an EMBL/GenBank/DDBJ whole genome shotgun (WGS) entry which is preliminary data.</text>
</comment>
<accession>A0ABQ4S9F6</accession>
<evidence type="ECO:0000313" key="1">
    <source>
        <dbReference type="EMBL" id="GJD99616.1"/>
    </source>
</evidence>
<proteinExistence type="predicted"/>
<dbReference type="Proteomes" id="UP001055153">
    <property type="component" value="Unassembled WGS sequence"/>
</dbReference>
<sequence>MSKQWKTIQEIARDRSITVDEAQKLVQREHCPATFHGSVTLYLV</sequence>
<evidence type="ECO:0000313" key="2">
    <source>
        <dbReference type="Proteomes" id="UP001055153"/>
    </source>
</evidence>
<name>A0ABQ4S9F6_9HYPH</name>
<reference evidence="1" key="1">
    <citation type="journal article" date="2021" name="Front. Microbiol.">
        <title>Comprehensive Comparative Genomics and Phenotyping of Methylobacterium Species.</title>
        <authorList>
            <person name="Alessa O."/>
            <person name="Ogura Y."/>
            <person name="Fujitani Y."/>
            <person name="Takami H."/>
            <person name="Hayashi T."/>
            <person name="Sahin N."/>
            <person name="Tani A."/>
        </authorList>
    </citation>
    <scope>NUCLEOTIDE SEQUENCE</scope>
    <source>
        <strain evidence="1">DSM 17168</strain>
    </source>
</reference>
<dbReference type="RefSeq" id="WP_283205977.1">
    <property type="nucleotide sequence ID" value="NZ_BPQQ01000016.1"/>
</dbReference>
<organism evidence="1 2">
    <name type="scientific">Methylobacterium isbiliense</name>
    <dbReference type="NCBI Taxonomy" id="315478"/>
    <lineage>
        <taxon>Bacteria</taxon>
        <taxon>Pseudomonadati</taxon>
        <taxon>Pseudomonadota</taxon>
        <taxon>Alphaproteobacteria</taxon>
        <taxon>Hyphomicrobiales</taxon>
        <taxon>Methylobacteriaceae</taxon>
        <taxon>Methylobacterium</taxon>
    </lineage>
</organism>
<keyword evidence="2" id="KW-1185">Reference proteome</keyword>
<reference evidence="1" key="2">
    <citation type="submission" date="2021-08" db="EMBL/GenBank/DDBJ databases">
        <authorList>
            <person name="Tani A."/>
            <person name="Ola A."/>
            <person name="Ogura Y."/>
            <person name="Katsura K."/>
            <person name="Hayashi T."/>
        </authorList>
    </citation>
    <scope>NUCLEOTIDE SEQUENCE</scope>
    <source>
        <strain evidence="1">DSM 17168</strain>
    </source>
</reference>
<gene>
    <name evidence="1" type="ORF">GMJLKIPL_1534</name>
</gene>